<dbReference type="Gene3D" id="1.25.10.10">
    <property type="entry name" value="Leucine-rich Repeat Variant"/>
    <property type="match status" value="2"/>
</dbReference>
<dbReference type="InterPro" id="IPR016024">
    <property type="entry name" value="ARM-type_fold"/>
</dbReference>
<feature type="non-terminal residue" evidence="2">
    <location>
        <position position="1"/>
    </location>
</feature>
<dbReference type="GO" id="GO:0005829">
    <property type="term" value="C:cytosol"/>
    <property type="evidence" value="ECO:0007669"/>
    <property type="project" value="TreeGrafter"/>
</dbReference>
<name>G5DZS8_9PIPI</name>
<feature type="non-terminal residue" evidence="2">
    <location>
        <position position="366"/>
    </location>
</feature>
<dbReference type="GO" id="GO:0005635">
    <property type="term" value="C:nuclear envelope"/>
    <property type="evidence" value="ECO:0007669"/>
    <property type="project" value="TreeGrafter"/>
</dbReference>
<sequence length="366" mass="41780">EERSPLIAAMQHFLPMLKDRYIQLLPDPSEQSVLIQKQIFKIFYALVQYTLPLELINQQNLAEWIEILKTVVDRDVPAETLQVDEDDRPELPWWKCKKWALHILARLFERYGSPGNVSKGEDAECHAAKLLEVIILQCKGRGIDQVIPLFVEAALERLTRDVKTSELRTMCLQVAIAALYYSPPLLLNTLENLRLPNNAEPVTNHFIKQWLNDVDCFLGLHDRKICVELGSDEDDIDEEGQEYLEILAKQAGEDGDDEDWEEDDAEETALEGYTTLIDDEDNPVDEYQIFKAIFQKLQGRDPAWYQVLTQGLSEEQGKQLQDVVTLADQRRAAHESKMIEKHGGYKFNAPVVPSSFNFGGPAPGMN</sequence>
<dbReference type="PROSITE" id="PS50003">
    <property type="entry name" value="PH_DOMAIN"/>
    <property type="match status" value="1"/>
</dbReference>
<evidence type="ECO:0000259" key="1">
    <source>
        <dbReference type="PROSITE" id="PS50003"/>
    </source>
</evidence>
<dbReference type="EMBL" id="JP286642">
    <property type="protein sequence ID" value="AEQ17802.1"/>
    <property type="molecule type" value="mRNA"/>
</dbReference>
<organism evidence="2">
    <name type="scientific">Hymenochirus curtipes</name>
    <name type="common">western dwarf clawed frog</name>
    <dbReference type="NCBI Taxonomy" id="8362"/>
    <lineage>
        <taxon>Eukaryota</taxon>
        <taxon>Metazoa</taxon>
        <taxon>Chordata</taxon>
        <taxon>Craniata</taxon>
        <taxon>Vertebrata</taxon>
        <taxon>Euteleostomi</taxon>
        <taxon>Amphibia</taxon>
        <taxon>Batrachia</taxon>
        <taxon>Anura</taxon>
        <taxon>Pipoidea</taxon>
        <taxon>Pipidae</taxon>
        <taxon>Pipinae</taxon>
        <taxon>Hymenochirus</taxon>
    </lineage>
</organism>
<dbReference type="PANTHER" id="PTHR10997">
    <property type="entry name" value="IMPORTIN-7, 8, 11"/>
    <property type="match status" value="1"/>
</dbReference>
<dbReference type="PANTHER" id="PTHR10997:SF27">
    <property type="entry name" value="IMPORTIN-7"/>
    <property type="match status" value="1"/>
</dbReference>
<dbReference type="GO" id="GO:0006606">
    <property type="term" value="P:protein import into nucleus"/>
    <property type="evidence" value="ECO:0007669"/>
    <property type="project" value="TreeGrafter"/>
</dbReference>
<protein>
    <submittedName>
        <fullName evidence="2">Putative importin 7</fullName>
    </submittedName>
</protein>
<reference evidence="2" key="1">
    <citation type="submission" date="2011-09" db="EMBL/GenBank/DDBJ databases">
        <title>The odds of duplicate gene persistence after polyploidization.</title>
        <authorList>
            <person name="Chain F.J.J."/>
            <person name="Evans B.J."/>
            <person name="Dushoff J."/>
        </authorList>
    </citation>
    <scope>NUCLEOTIDE SEQUENCE</scope>
    <source>
        <tissue evidence="2">Liver</tissue>
    </source>
</reference>
<proteinExistence type="evidence at transcript level"/>
<dbReference type="InterPro" id="IPR001849">
    <property type="entry name" value="PH_domain"/>
</dbReference>
<evidence type="ECO:0000313" key="2">
    <source>
        <dbReference type="EMBL" id="AEQ17802.1"/>
    </source>
</evidence>
<dbReference type="InterPro" id="IPR011989">
    <property type="entry name" value="ARM-like"/>
</dbReference>
<feature type="domain" description="PH" evidence="1">
    <location>
        <begin position="1"/>
        <end position="73"/>
    </location>
</feature>
<accession>G5DZS8</accession>
<dbReference type="SUPFAM" id="SSF48371">
    <property type="entry name" value="ARM repeat"/>
    <property type="match status" value="2"/>
</dbReference>
<dbReference type="AlphaFoldDB" id="G5DZS8"/>